<protein>
    <submittedName>
        <fullName evidence="1">Uncharacterized protein</fullName>
    </submittedName>
</protein>
<dbReference type="STRING" id="1079994.SAMN04488565_0329"/>
<evidence type="ECO:0000313" key="1">
    <source>
        <dbReference type="EMBL" id="SDQ07906.1"/>
    </source>
</evidence>
<evidence type="ECO:0000313" key="2">
    <source>
        <dbReference type="Proteomes" id="UP000182690"/>
    </source>
</evidence>
<dbReference type="Proteomes" id="UP000182690">
    <property type="component" value="Unassembled WGS sequence"/>
</dbReference>
<dbReference type="AlphaFoldDB" id="A0A1H0XYZ0"/>
<reference evidence="1 2" key="1">
    <citation type="submission" date="2016-10" db="EMBL/GenBank/DDBJ databases">
        <authorList>
            <person name="de Groot N.N."/>
        </authorList>
    </citation>
    <scope>NUCLEOTIDE SEQUENCE [LARGE SCALE GENOMIC DNA]</scope>
    <source>
        <strain evidence="1 2">DSM 22788</strain>
    </source>
</reference>
<dbReference type="EMBL" id="FNKB01000001">
    <property type="protein sequence ID" value="SDQ07906.1"/>
    <property type="molecule type" value="Genomic_DNA"/>
</dbReference>
<sequence length="51" mass="5537">MVLDGLDNEVQAGLERLDNAKKDGTLAPEQTAALEGDIRRAAELRNRFSPA</sequence>
<proteinExistence type="predicted"/>
<gene>
    <name evidence="1" type="ORF">SAMN04488565_0329</name>
</gene>
<accession>A0A1H0XYZ0</accession>
<organism evidence="1 2">
    <name type="scientific">Leucobacter chromiiresistens</name>
    <dbReference type="NCBI Taxonomy" id="1079994"/>
    <lineage>
        <taxon>Bacteria</taxon>
        <taxon>Bacillati</taxon>
        <taxon>Actinomycetota</taxon>
        <taxon>Actinomycetes</taxon>
        <taxon>Micrococcales</taxon>
        <taxon>Microbacteriaceae</taxon>
        <taxon>Leucobacter</taxon>
    </lineage>
</organism>
<name>A0A1H0XYZ0_9MICO</name>